<keyword evidence="3" id="KW-1185">Reference proteome</keyword>
<reference evidence="2 3" key="1">
    <citation type="submission" date="2019-02" db="EMBL/GenBank/DDBJ databases">
        <title>Deep-cultivation of Planctomycetes and their phenomic and genomic characterization uncovers novel biology.</title>
        <authorList>
            <person name="Wiegand S."/>
            <person name="Jogler M."/>
            <person name="Boedeker C."/>
            <person name="Pinto D."/>
            <person name="Vollmers J."/>
            <person name="Rivas-Marin E."/>
            <person name="Kohn T."/>
            <person name="Peeters S.H."/>
            <person name="Heuer A."/>
            <person name="Rast P."/>
            <person name="Oberbeckmann S."/>
            <person name="Bunk B."/>
            <person name="Jeske O."/>
            <person name="Meyerdierks A."/>
            <person name="Storesund J.E."/>
            <person name="Kallscheuer N."/>
            <person name="Luecker S."/>
            <person name="Lage O.M."/>
            <person name="Pohl T."/>
            <person name="Merkel B.J."/>
            <person name="Hornburger P."/>
            <person name="Mueller R.-W."/>
            <person name="Bruemmer F."/>
            <person name="Labrenz M."/>
            <person name="Spormann A.M."/>
            <person name="Op den Camp H."/>
            <person name="Overmann J."/>
            <person name="Amann R."/>
            <person name="Jetten M.S.M."/>
            <person name="Mascher T."/>
            <person name="Medema M.H."/>
            <person name="Devos D.P."/>
            <person name="Kaster A.-K."/>
            <person name="Ovreas L."/>
            <person name="Rohde M."/>
            <person name="Galperin M.Y."/>
            <person name="Jogler C."/>
        </authorList>
    </citation>
    <scope>NUCLEOTIDE SEQUENCE [LARGE SCALE GENOMIC DNA]</scope>
    <source>
        <strain evidence="2 3">ETA_A1</strain>
    </source>
</reference>
<protein>
    <submittedName>
        <fullName evidence="2">Uncharacterized protein</fullName>
    </submittedName>
</protein>
<evidence type="ECO:0000256" key="1">
    <source>
        <dbReference type="SAM" id="MobiDB-lite"/>
    </source>
</evidence>
<name>A0A517XTR2_9BACT</name>
<sequence length="60" mass="6316">MTRPPAEDASPAQSYPTFWDAIPVDTPPAAKPPTGDAYAHFAHAAEAAPAVLTVDRLEVD</sequence>
<accession>A0A517XTR2</accession>
<proteinExistence type="predicted"/>
<dbReference type="KEGG" id="uli:ETAA1_28550"/>
<evidence type="ECO:0000313" key="3">
    <source>
        <dbReference type="Proteomes" id="UP000319576"/>
    </source>
</evidence>
<feature type="region of interest" description="Disordered" evidence="1">
    <location>
        <begin position="1"/>
        <end position="20"/>
    </location>
</feature>
<dbReference type="AlphaFoldDB" id="A0A517XTR2"/>
<dbReference type="EMBL" id="CP036273">
    <property type="protein sequence ID" value="QDU20892.1"/>
    <property type="molecule type" value="Genomic_DNA"/>
</dbReference>
<organism evidence="2 3">
    <name type="scientific">Urbifossiella limnaea</name>
    <dbReference type="NCBI Taxonomy" id="2528023"/>
    <lineage>
        <taxon>Bacteria</taxon>
        <taxon>Pseudomonadati</taxon>
        <taxon>Planctomycetota</taxon>
        <taxon>Planctomycetia</taxon>
        <taxon>Gemmatales</taxon>
        <taxon>Gemmataceae</taxon>
        <taxon>Urbifossiella</taxon>
    </lineage>
</organism>
<dbReference type="RefSeq" id="WP_145239232.1">
    <property type="nucleotide sequence ID" value="NZ_CP036273.1"/>
</dbReference>
<dbReference type="Proteomes" id="UP000319576">
    <property type="component" value="Chromosome"/>
</dbReference>
<evidence type="ECO:0000313" key="2">
    <source>
        <dbReference type="EMBL" id="QDU20892.1"/>
    </source>
</evidence>
<gene>
    <name evidence="2" type="ORF">ETAA1_28550</name>
</gene>